<gene>
    <name evidence="1" type="ORF">SAMN05660742_111113</name>
</gene>
<protein>
    <recommendedName>
        <fullName evidence="3">DUF2971 domain-containing protein</fullName>
    </recommendedName>
</protein>
<sequence>MVENFNDPFDIFPNYQIDNEQVGYIEELAGVNPTGLSSSDIKQLAFLHDRKHGNSYGITCFSKTPKDILMWAHYGDKHKGISLEFKVRQPLEKFFFGIYPNIKQPYQSKLIEIKYEEDRPVFRFSKEPIVARKQIEDILKTKSKVWENEDEVRIMVRPGGENIEKDTFPRNIFYRTRVLTKIFLGAKMSFESYTDFFSFYKHQGLKCHIEIMQLAENLYILNSKAINKKCANILYKNIIYARDNIPKQNVIRAAYYIYGEKSDKNKLDITKFKYYWRSIINKITMHEMEYFPFFLSGEFTELIYNVPNSNKNTVEISCFLDYMLQAIEVEKNKDREFLSD</sequence>
<accession>A0A1H7A8A3</accession>
<organism evidence="1 2">
    <name type="scientific">Propionispira arboris</name>
    <dbReference type="NCBI Taxonomy" id="84035"/>
    <lineage>
        <taxon>Bacteria</taxon>
        <taxon>Bacillati</taxon>
        <taxon>Bacillota</taxon>
        <taxon>Negativicutes</taxon>
        <taxon>Selenomonadales</taxon>
        <taxon>Selenomonadaceae</taxon>
        <taxon>Propionispira</taxon>
    </lineage>
</organism>
<dbReference type="EMBL" id="FNZK01000011">
    <property type="protein sequence ID" value="SEJ60117.1"/>
    <property type="molecule type" value="Genomic_DNA"/>
</dbReference>
<dbReference type="AlphaFoldDB" id="A0A1H7A8A3"/>
<keyword evidence="2" id="KW-1185">Reference proteome</keyword>
<evidence type="ECO:0008006" key="3">
    <source>
        <dbReference type="Google" id="ProtNLM"/>
    </source>
</evidence>
<reference evidence="1 2" key="1">
    <citation type="submission" date="2016-10" db="EMBL/GenBank/DDBJ databases">
        <authorList>
            <person name="de Groot N.N."/>
        </authorList>
    </citation>
    <scope>NUCLEOTIDE SEQUENCE [LARGE SCALE GENOMIC DNA]</scope>
    <source>
        <strain evidence="1 2">DSM 2179</strain>
    </source>
</reference>
<dbReference type="Pfam" id="PF11185">
    <property type="entry name" value="DUF2971"/>
    <property type="match status" value="1"/>
</dbReference>
<dbReference type="Proteomes" id="UP000199662">
    <property type="component" value="Unassembled WGS sequence"/>
</dbReference>
<dbReference type="InterPro" id="IPR021352">
    <property type="entry name" value="DUF2971"/>
</dbReference>
<proteinExistence type="predicted"/>
<name>A0A1H7A8A3_9FIRM</name>
<evidence type="ECO:0000313" key="1">
    <source>
        <dbReference type="EMBL" id="SEJ60117.1"/>
    </source>
</evidence>
<dbReference type="RefSeq" id="WP_091831949.1">
    <property type="nucleotide sequence ID" value="NZ_FNZK01000011.1"/>
</dbReference>
<evidence type="ECO:0000313" key="2">
    <source>
        <dbReference type="Proteomes" id="UP000199662"/>
    </source>
</evidence>
<dbReference type="STRING" id="84035.SAMN05660742_111113"/>